<dbReference type="EMBL" id="PSQE01000002">
    <property type="protein sequence ID" value="RHN72569.1"/>
    <property type="molecule type" value="Genomic_DNA"/>
</dbReference>
<dbReference type="Gramene" id="rna8295">
    <property type="protein sequence ID" value="RHN72569.1"/>
    <property type="gene ID" value="gene8295"/>
</dbReference>
<organism evidence="5 6">
    <name type="scientific">Medicago truncatula</name>
    <name type="common">Barrel medic</name>
    <name type="synonym">Medicago tribuloides</name>
    <dbReference type="NCBI Taxonomy" id="3880"/>
    <lineage>
        <taxon>Eukaryota</taxon>
        <taxon>Viridiplantae</taxon>
        <taxon>Streptophyta</taxon>
        <taxon>Embryophyta</taxon>
        <taxon>Tracheophyta</taxon>
        <taxon>Spermatophyta</taxon>
        <taxon>Magnoliopsida</taxon>
        <taxon>eudicotyledons</taxon>
        <taxon>Gunneridae</taxon>
        <taxon>Pentapetalae</taxon>
        <taxon>rosids</taxon>
        <taxon>fabids</taxon>
        <taxon>Fabales</taxon>
        <taxon>Fabaceae</taxon>
        <taxon>Papilionoideae</taxon>
        <taxon>50 kb inversion clade</taxon>
        <taxon>NPAAA clade</taxon>
        <taxon>Hologalegina</taxon>
        <taxon>IRL clade</taxon>
        <taxon>Trifolieae</taxon>
        <taxon>Medicago</taxon>
    </lineage>
</organism>
<comment type="similarity">
    <text evidence="2">Belongs to the JARID1 histone demethylase family.</text>
</comment>
<dbReference type="GO" id="GO:0005634">
    <property type="term" value="C:nucleus"/>
    <property type="evidence" value="ECO:0007669"/>
    <property type="project" value="UniProtKB-SubCell"/>
</dbReference>
<evidence type="ECO:0000256" key="2">
    <source>
        <dbReference type="ARBA" id="ARBA00006801"/>
    </source>
</evidence>
<comment type="caution">
    <text evidence="5">The sequence shown here is derived from an EMBL/GenBank/DDBJ whole genome shotgun (WGS) entry which is preliminary data.</text>
</comment>
<dbReference type="PANTHER" id="PTHR12549:SF50">
    <property type="entry name" value="TRANSCRIPTION FACTOR JUMONJI (JMJC) DOMAIN PROTEIN"/>
    <property type="match status" value="1"/>
</dbReference>
<evidence type="ECO:0000256" key="4">
    <source>
        <dbReference type="ARBA" id="ARBA00023242"/>
    </source>
</evidence>
<reference evidence="6" key="1">
    <citation type="journal article" date="2018" name="Nat. Plants">
        <title>Whole-genome landscape of Medicago truncatula symbiotic genes.</title>
        <authorList>
            <person name="Pecrix Y."/>
            <person name="Staton S.E."/>
            <person name="Sallet E."/>
            <person name="Lelandais-Briere C."/>
            <person name="Moreau S."/>
            <person name="Carrere S."/>
            <person name="Blein T."/>
            <person name="Jardinaud M.F."/>
            <person name="Latrasse D."/>
            <person name="Zouine M."/>
            <person name="Zahm M."/>
            <person name="Kreplak J."/>
            <person name="Mayjonade B."/>
            <person name="Satge C."/>
            <person name="Perez M."/>
            <person name="Cauet S."/>
            <person name="Marande W."/>
            <person name="Chantry-Darmon C."/>
            <person name="Lopez-Roques C."/>
            <person name="Bouchez O."/>
            <person name="Berard A."/>
            <person name="Debelle F."/>
            <person name="Munos S."/>
            <person name="Bendahmane A."/>
            <person name="Berges H."/>
            <person name="Niebel A."/>
            <person name="Buitink J."/>
            <person name="Frugier F."/>
            <person name="Benhamed M."/>
            <person name="Crespi M."/>
            <person name="Gouzy J."/>
            <person name="Gamas P."/>
        </authorList>
    </citation>
    <scope>NUCLEOTIDE SEQUENCE [LARGE SCALE GENOMIC DNA]</scope>
    <source>
        <strain evidence="6">cv. Jemalong A17</strain>
    </source>
</reference>
<dbReference type="GO" id="GO:0046872">
    <property type="term" value="F:metal ion binding"/>
    <property type="evidence" value="ECO:0007669"/>
    <property type="project" value="UniProtKB-KW"/>
</dbReference>
<gene>
    <name evidence="5" type="ORF">MtrunA17_Chr2g0289101</name>
</gene>
<keyword evidence="3" id="KW-0479">Metal-binding</keyword>
<keyword evidence="4" id="KW-0539">Nucleus</keyword>
<dbReference type="InterPro" id="IPR045109">
    <property type="entry name" value="LSDs-like"/>
</dbReference>
<evidence type="ECO:0000256" key="1">
    <source>
        <dbReference type="ARBA" id="ARBA00004123"/>
    </source>
</evidence>
<dbReference type="AlphaFoldDB" id="A0A396J3G6"/>
<protein>
    <submittedName>
        <fullName evidence="5">Uncharacterized protein</fullName>
    </submittedName>
</protein>
<accession>A0A396J3G6</accession>
<evidence type="ECO:0000256" key="3">
    <source>
        <dbReference type="ARBA" id="ARBA00022723"/>
    </source>
</evidence>
<dbReference type="PANTHER" id="PTHR12549">
    <property type="entry name" value="JMJC DOMAIN-CONTAINING HISTONE DEMETHYLATION PROTEIN"/>
    <property type="match status" value="1"/>
</dbReference>
<dbReference type="Proteomes" id="UP000265566">
    <property type="component" value="Chromosome 2"/>
</dbReference>
<evidence type="ECO:0000313" key="5">
    <source>
        <dbReference type="EMBL" id="RHN72569.1"/>
    </source>
</evidence>
<sequence length="164" mass="18693">MYVSVLYDHCATSIVDLYRSCPKCSFEICLSYCKEIRNGSITPRFEMMFQYKNRGDEYMHGGDPLPIITCDTSNLEGHVEIFTKWNVNSDGSVECAPKELGGCGGCVMELKHILPDGRISKSVTKSRRMKNHFCNIEKQKNVEKKESRVARITMTYTVQCQVTL</sequence>
<evidence type="ECO:0000313" key="6">
    <source>
        <dbReference type="Proteomes" id="UP000265566"/>
    </source>
</evidence>
<proteinExistence type="inferred from homology"/>
<comment type="subcellular location">
    <subcellularLocation>
        <location evidence="1">Nucleus</location>
    </subcellularLocation>
</comment>
<dbReference type="GO" id="GO:0032454">
    <property type="term" value="F:histone H3K9 demethylase activity"/>
    <property type="evidence" value="ECO:0007669"/>
    <property type="project" value="InterPro"/>
</dbReference>
<name>A0A396J3G6_MEDTR</name>